<feature type="transmembrane region" description="Helical" evidence="1">
    <location>
        <begin position="72"/>
        <end position="91"/>
    </location>
</feature>
<name>A0AAJ1HRX4_LIMMU</name>
<dbReference type="AlphaFoldDB" id="A0AAJ1HRX4"/>
<evidence type="ECO:0000313" key="2">
    <source>
        <dbReference type="EMBL" id="MDC2828429.1"/>
    </source>
</evidence>
<reference evidence="2" key="1">
    <citation type="submission" date="2023-01" db="EMBL/GenBank/DDBJ databases">
        <title>Genome analysis of 13 Lactobacillus isolated from gut of wild boar.</title>
        <authorList>
            <person name="Papp P."/>
            <person name="Libisch B."/>
            <person name="Nagy T."/>
            <person name="Olasz F."/>
        </authorList>
    </citation>
    <scope>NUCLEOTIDE SEQUENCE</scope>
    <source>
        <strain evidence="2">F108</strain>
    </source>
</reference>
<accession>A0AAJ1HRX4</accession>
<feature type="transmembrane region" description="Helical" evidence="1">
    <location>
        <begin position="47"/>
        <end position="66"/>
    </location>
</feature>
<keyword evidence="1" id="KW-0472">Membrane</keyword>
<sequence>MDNNPQSKKPNPILKNTMSGFNGLVTGIFDFTHYSSYHSYRKSIARLSLLLMAIVLFWLFGGFLIPYSQRNLLSSLLVFLMAIYLFSYYWINSKARLLKRDSQVLKSQLTLDQPLSKYWNVYDGWYDDEQRQSLEVSFVNDRSWIANWIDILRAKKKPHHRLSDPDVDALQRYLISLQNFSSADVKYVAYATMDDELKNLLLSADIKLTEIPERKYLTKPGRWDYAAARGGFAYGLRKYPQFQAYLMDINPDDYAKRQQAELQKKAKSKQQRSNLIKLRGLQR</sequence>
<protein>
    <submittedName>
        <fullName evidence="2">Uncharacterized protein</fullName>
    </submittedName>
</protein>
<organism evidence="2 3">
    <name type="scientific">Limosilactobacillus mucosae</name>
    <name type="common">Lactobacillus mucosae</name>
    <dbReference type="NCBI Taxonomy" id="97478"/>
    <lineage>
        <taxon>Bacteria</taxon>
        <taxon>Bacillati</taxon>
        <taxon>Bacillota</taxon>
        <taxon>Bacilli</taxon>
        <taxon>Lactobacillales</taxon>
        <taxon>Lactobacillaceae</taxon>
        <taxon>Limosilactobacillus</taxon>
    </lineage>
</organism>
<gene>
    <name evidence="2" type="ORF">PO158_09070</name>
</gene>
<comment type="caution">
    <text evidence="2">The sequence shown here is derived from an EMBL/GenBank/DDBJ whole genome shotgun (WGS) entry which is preliminary data.</text>
</comment>
<dbReference type="Proteomes" id="UP001218021">
    <property type="component" value="Unassembled WGS sequence"/>
</dbReference>
<evidence type="ECO:0000313" key="3">
    <source>
        <dbReference type="Proteomes" id="UP001218021"/>
    </source>
</evidence>
<keyword evidence="1" id="KW-0812">Transmembrane</keyword>
<keyword evidence="1" id="KW-1133">Transmembrane helix</keyword>
<evidence type="ECO:0000256" key="1">
    <source>
        <dbReference type="SAM" id="Phobius"/>
    </source>
</evidence>
<proteinExistence type="predicted"/>
<dbReference type="RefSeq" id="WP_272207379.1">
    <property type="nucleotide sequence ID" value="NZ_JAQONC010000001.1"/>
</dbReference>
<dbReference type="EMBL" id="JAQOND010000032">
    <property type="protein sequence ID" value="MDC2828429.1"/>
    <property type="molecule type" value="Genomic_DNA"/>
</dbReference>